<dbReference type="EMBL" id="CAJMWV010005930">
    <property type="protein sequence ID" value="CAE6517094.1"/>
    <property type="molecule type" value="Genomic_DNA"/>
</dbReference>
<evidence type="ECO:0000256" key="1">
    <source>
        <dbReference type="SAM" id="Coils"/>
    </source>
</evidence>
<evidence type="ECO:0000313" key="3">
    <source>
        <dbReference type="EMBL" id="CAE6517094.1"/>
    </source>
</evidence>
<gene>
    <name evidence="3" type="ORF">RDB_LOCUS138724</name>
</gene>
<organism evidence="3 4">
    <name type="scientific">Rhizoctonia solani</name>
    <dbReference type="NCBI Taxonomy" id="456999"/>
    <lineage>
        <taxon>Eukaryota</taxon>
        <taxon>Fungi</taxon>
        <taxon>Dikarya</taxon>
        <taxon>Basidiomycota</taxon>
        <taxon>Agaricomycotina</taxon>
        <taxon>Agaricomycetes</taxon>
        <taxon>Cantharellales</taxon>
        <taxon>Ceratobasidiaceae</taxon>
        <taxon>Rhizoctonia</taxon>
    </lineage>
</organism>
<keyword evidence="1" id="KW-0175">Coiled coil</keyword>
<evidence type="ECO:0000313" key="4">
    <source>
        <dbReference type="Proteomes" id="UP000663831"/>
    </source>
</evidence>
<dbReference type="AlphaFoldDB" id="A0A8H3D9U2"/>
<feature type="region of interest" description="Disordered" evidence="2">
    <location>
        <begin position="216"/>
        <end position="236"/>
    </location>
</feature>
<proteinExistence type="predicted"/>
<protein>
    <submittedName>
        <fullName evidence="3">Uncharacterized protein</fullName>
    </submittedName>
</protein>
<evidence type="ECO:0000256" key="2">
    <source>
        <dbReference type="SAM" id="MobiDB-lite"/>
    </source>
</evidence>
<sequence>MSRRVTSTNPKPSKIPRPVLTASKDVAGVRSNTNHTEGVDILTSRPVFTSDEMRDLWEIAELHSLRELKIKIAEVIIDEKGLLIKTKGLHPLRELTTAITEMTTVGKELLIMAKGQNIHQGLNAEELDSIKAHLHARREKAKIDEMKARNELLELELAQHAKDLAQATLEKQKRRECDLMLVVRMNDSVDDLVAGEMHLSHEAHLVQRVSNICAGFGSPGHERGSDERPRAGSESG</sequence>
<feature type="compositionally biased region" description="Basic and acidic residues" evidence="2">
    <location>
        <begin position="220"/>
        <end position="236"/>
    </location>
</feature>
<name>A0A8H3D9U2_9AGAM</name>
<feature type="coiled-coil region" evidence="1">
    <location>
        <begin position="136"/>
        <end position="175"/>
    </location>
</feature>
<accession>A0A8H3D9U2</accession>
<reference evidence="3" key="1">
    <citation type="submission" date="2021-01" db="EMBL/GenBank/DDBJ databases">
        <authorList>
            <person name="Kaushik A."/>
        </authorList>
    </citation>
    <scope>NUCLEOTIDE SEQUENCE</scope>
    <source>
        <strain evidence="3">AG3-1AP</strain>
    </source>
</reference>
<dbReference type="Proteomes" id="UP000663831">
    <property type="component" value="Unassembled WGS sequence"/>
</dbReference>
<comment type="caution">
    <text evidence="3">The sequence shown here is derived from an EMBL/GenBank/DDBJ whole genome shotgun (WGS) entry which is preliminary data.</text>
</comment>